<name>A0A4Z0JHU3_9LACO</name>
<organism evidence="1 2">
    <name type="scientific">Companilactobacillus suantsaicola</name>
    <dbReference type="NCBI Taxonomy" id="2487723"/>
    <lineage>
        <taxon>Bacteria</taxon>
        <taxon>Bacillati</taxon>
        <taxon>Bacillota</taxon>
        <taxon>Bacilli</taxon>
        <taxon>Lactobacillales</taxon>
        <taxon>Lactobacillaceae</taxon>
        <taxon>Companilactobacillus</taxon>
    </lineage>
</organism>
<dbReference type="RefSeq" id="WP_135374166.1">
    <property type="nucleotide sequence ID" value="NZ_RKLY01000034.1"/>
</dbReference>
<protein>
    <submittedName>
        <fullName evidence="1">Antitoxin of toxin-antitoxin stability system</fullName>
    </submittedName>
</protein>
<dbReference type="EMBL" id="RKLY01000034">
    <property type="protein sequence ID" value="TGD21628.1"/>
    <property type="molecule type" value="Genomic_DNA"/>
</dbReference>
<gene>
    <name evidence="1" type="ORF">EGT49_10720</name>
</gene>
<accession>A0A4Z0JHU3</accession>
<sequence length="79" mass="9191">MKINEVKVRRIGNSKVFTIPKSIHITTDDYVVFQGRHGDIVYAPKRKNVFDDEGFIKAHDWSQREEFSDTLKGLEGRIL</sequence>
<dbReference type="InterPro" id="IPR037914">
    <property type="entry name" value="SpoVT-AbrB_sf"/>
</dbReference>
<evidence type="ECO:0000313" key="1">
    <source>
        <dbReference type="EMBL" id="TGD21628.1"/>
    </source>
</evidence>
<dbReference type="SUPFAM" id="SSF89447">
    <property type="entry name" value="AbrB/MazE/MraZ-like"/>
    <property type="match status" value="1"/>
</dbReference>
<keyword evidence="2" id="KW-1185">Reference proteome</keyword>
<reference evidence="1 2" key="1">
    <citation type="submission" date="2018-10" db="EMBL/GenBank/DDBJ databases">
        <title>Lactobacillus sp. R7 and Lactobacillus sp. R19 isolated from fermented mustard green product of Taiwan.</title>
        <authorList>
            <person name="Lin S.-T."/>
        </authorList>
    </citation>
    <scope>NUCLEOTIDE SEQUENCE [LARGE SCALE GENOMIC DNA]</scope>
    <source>
        <strain evidence="1 2">BCRC 81127</strain>
    </source>
</reference>
<proteinExistence type="predicted"/>
<dbReference type="Proteomes" id="UP000298021">
    <property type="component" value="Unassembled WGS sequence"/>
</dbReference>
<comment type="caution">
    <text evidence="1">The sequence shown here is derived from an EMBL/GenBank/DDBJ whole genome shotgun (WGS) entry which is preliminary data.</text>
</comment>
<dbReference type="AlphaFoldDB" id="A0A4Z0JHU3"/>
<dbReference type="OrthoDB" id="71707at2"/>
<evidence type="ECO:0000313" key="2">
    <source>
        <dbReference type="Proteomes" id="UP000298021"/>
    </source>
</evidence>